<organism evidence="4 5">
    <name type="scientific">Pseudonocardia sediminis</name>
    <dbReference type="NCBI Taxonomy" id="1397368"/>
    <lineage>
        <taxon>Bacteria</taxon>
        <taxon>Bacillati</taxon>
        <taxon>Actinomycetota</taxon>
        <taxon>Actinomycetes</taxon>
        <taxon>Pseudonocardiales</taxon>
        <taxon>Pseudonocardiaceae</taxon>
        <taxon>Pseudonocardia</taxon>
    </lineage>
</organism>
<keyword evidence="1" id="KW-0560">Oxidoreductase</keyword>
<dbReference type="Proteomes" id="UP000291591">
    <property type="component" value="Unassembled WGS sequence"/>
</dbReference>
<keyword evidence="5" id="KW-1185">Reference proteome</keyword>
<dbReference type="Gene3D" id="3.40.50.720">
    <property type="entry name" value="NAD(P)-binding Rossmann-like Domain"/>
    <property type="match status" value="1"/>
</dbReference>
<dbReference type="InterPro" id="IPR050463">
    <property type="entry name" value="Gfo/Idh/MocA_oxidrdct_glycsds"/>
</dbReference>
<evidence type="ECO:0000259" key="2">
    <source>
        <dbReference type="Pfam" id="PF01408"/>
    </source>
</evidence>
<dbReference type="Gene3D" id="3.30.360.10">
    <property type="entry name" value="Dihydrodipicolinate Reductase, domain 2"/>
    <property type="match status" value="1"/>
</dbReference>
<reference evidence="4 5" key="1">
    <citation type="submission" date="2019-02" db="EMBL/GenBank/DDBJ databases">
        <title>Sequencing the genomes of 1000 actinobacteria strains.</title>
        <authorList>
            <person name="Klenk H.-P."/>
        </authorList>
    </citation>
    <scope>NUCLEOTIDE SEQUENCE [LARGE SCALE GENOMIC DNA]</scope>
    <source>
        <strain evidence="4 5">DSM 45779</strain>
    </source>
</reference>
<dbReference type="Pfam" id="PF01408">
    <property type="entry name" value="GFO_IDH_MocA"/>
    <property type="match status" value="1"/>
</dbReference>
<dbReference type="EMBL" id="SHKL01000001">
    <property type="protein sequence ID" value="RZT88892.1"/>
    <property type="molecule type" value="Genomic_DNA"/>
</dbReference>
<dbReference type="Pfam" id="PF22725">
    <property type="entry name" value="GFO_IDH_MocA_C3"/>
    <property type="match status" value="1"/>
</dbReference>
<feature type="domain" description="Gfo/Idh/MocA-like oxidoreductase N-terminal" evidence="2">
    <location>
        <begin position="6"/>
        <end position="114"/>
    </location>
</feature>
<proteinExistence type="predicted"/>
<dbReference type="OrthoDB" id="9792085at2"/>
<dbReference type="AlphaFoldDB" id="A0A4Q7V2U0"/>
<dbReference type="RefSeq" id="WP_130293016.1">
    <property type="nucleotide sequence ID" value="NZ_SHKL01000001.1"/>
</dbReference>
<dbReference type="PANTHER" id="PTHR43818">
    <property type="entry name" value="BCDNA.GH03377"/>
    <property type="match status" value="1"/>
</dbReference>
<accession>A0A4Q7V2U0</accession>
<dbReference type="GO" id="GO:0016491">
    <property type="term" value="F:oxidoreductase activity"/>
    <property type="evidence" value="ECO:0007669"/>
    <property type="project" value="UniProtKB-KW"/>
</dbReference>
<evidence type="ECO:0000313" key="4">
    <source>
        <dbReference type="EMBL" id="RZT88892.1"/>
    </source>
</evidence>
<protein>
    <submittedName>
        <fullName evidence="4">Putative dehydrogenase</fullName>
    </submittedName>
</protein>
<evidence type="ECO:0000256" key="1">
    <source>
        <dbReference type="ARBA" id="ARBA00023002"/>
    </source>
</evidence>
<evidence type="ECO:0000259" key="3">
    <source>
        <dbReference type="Pfam" id="PF22725"/>
    </source>
</evidence>
<dbReference type="SUPFAM" id="SSF51735">
    <property type="entry name" value="NAD(P)-binding Rossmann-fold domains"/>
    <property type="match status" value="1"/>
</dbReference>
<feature type="domain" description="GFO/IDH/MocA-like oxidoreductase" evidence="3">
    <location>
        <begin position="129"/>
        <end position="248"/>
    </location>
</feature>
<comment type="caution">
    <text evidence="4">The sequence shown here is derived from an EMBL/GenBank/DDBJ whole genome shotgun (WGS) entry which is preliminary data.</text>
</comment>
<dbReference type="InterPro" id="IPR036291">
    <property type="entry name" value="NAD(P)-bd_dom_sf"/>
</dbReference>
<name>A0A4Q7V2U0_PSEST</name>
<sequence>MADAVRAGIIGAGFIGTVHAHAVRAAGGQVTRVAASTPDRGAQAASRLGARAASGSGEELVDADDVDVVHICTPNSTHVPLARRALAAGKPVVCEKPLATNLPDARQLAGEAAGHVATVPFVYRFYPAVREARARVAAGGAGPLILLHGAYLQNWQAGDGPAGWRGDAAEGGAHRAFADVGVHWCDLVEFTSGHRITRLLATTAAGGRATTVQFATDGGASGSVVVSQAAHGRRNALRISLDGERAAYRFDQEDPETLLVGGPDGDLAVHRGAPGYSDAAAHYSLLPPGHPQGYQDCFNAFVADSYAAIRGETPDGLPTFDDGLRAAVLTDAVIRSSDSAAWVDVP</sequence>
<dbReference type="PANTHER" id="PTHR43818:SF11">
    <property type="entry name" value="BCDNA.GH03377"/>
    <property type="match status" value="1"/>
</dbReference>
<dbReference type="InterPro" id="IPR055170">
    <property type="entry name" value="GFO_IDH_MocA-like_dom"/>
</dbReference>
<dbReference type="InterPro" id="IPR000683">
    <property type="entry name" value="Gfo/Idh/MocA-like_OxRdtase_N"/>
</dbReference>
<dbReference type="SUPFAM" id="SSF55347">
    <property type="entry name" value="Glyceraldehyde-3-phosphate dehydrogenase-like, C-terminal domain"/>
    <property type="match status" value="1"/>
</dbReference>
<dbReference type="GO" id="GO:0000166">
    <property type="term" value="F:nucleotide binding"/>
    <property type="evidence" value="ECO:0007669"/>
    <property type="project" value="InterPro"/>
</dbReference>
<gene>
    <name evidence="4" type="ORF">EV383_5845</name>
</gene>
<evidence type="ECO:0000313" key="5">
    <source>
        <dbReference type="Proteomes" id="UP000291591"/>
    </source>
</evidence>